<organism evidence="1 2">
    <name type="scientific">Roridomyces roridus</name>
    <dbReference type="NCBI Taxonomy" id="1738132"/>
    <lineage>
        <taxon>Eukaryota</taxon>
        <taxon>Fungi</taxon>
        <taxon>Dikarya</taxon>
        <taxon>Basidiomycota</taxon>
        <taxon>Agaricomycotina</taxon>
        <taxon>Agaricomycetes</taxon>
        <taxon>Agaricomycetidae</taxon>
        <taxon>Agaricales</taxon>
        <taxon>Marasmiineae</taxon>
        <taxon>Mycenaceae</taxon>
        <taxon>Roridomyces</taxon>
    </lineage>
</organism>
<gene>
    <name evidence="1" type="ORF">FB45DRAFT_298137</name>
</gene>
<name>A0AAD7FV12_9AGAR</name>
<evidence type="ECO:0000313" key="1">
    <source>
        <dbReference type="EMBL" id="KAJ7644610.1"/>
    </source>
</evidence>
<protein>
    <submittedName>
        <fullName evidence="1">Uncharacterized protein</fullName>
    </submittedName>
</protein>
<comment type="caution">
    <text evidence="1">The sequence shown here is derived from an EMBL/GenBank/DDBJ whole genome shotgun (WGS) entry which is preliminary data.</text>
</comment>
<dbReference type="Proteomes" id="UP001221142">
    <property type="component" value="Unassembled WGS sequence"/>
</dbReference>
<accession>A0AAD7FV12</accession>
<proteinExistence type="predicted"/>
<keyword evidence="2" id="KW-1185">Reference proteome</keyword>
<dbReference type="AlphaFoldDB" id="A0AAD7FV12"/>
<reference evidence="1" key="1">
    <citation type="submission" date="2023-03" db="EMBL/GenBank/DDBJ databases">
        <title>Massive genome expansion in bonnet fungi (Mycena s.s.) driven by repeated elements and novel gene families across ecological guilds.</title>
        <authorList>
            <consortium name="Lawrence Berkeley National Laboratory"/>
            <person name="Harder C.B."/>
            <person name="Miyauchi S."/>
            <person name="Viragh M."/>
            <person name="Kuo A."/>
            <person name="Thoen E."/>
            <person name="Andreopoulos B."/>
            <person name="Lu D."/>
            <person name="Skrede I."/>
            <person name="Drula E."/>
            <person name="Henrissat B."/>
            <person name="Morin E."/>
            <person name="Kohler A."/>
            <person name="Barry K."/>
            <person name="LaButti K."/>
            <person name="Morin E."/>
            <person name="Salamov A."/>
            <person name="Lipzen A."/>
            <person name="Mereny Z."/>
            <person name="Hegedus B."/>
            <person name="Baldrian P."/>
            <person name="Stursova M."/>
            <person name="Weitz H."/>
            <person name="Taylor A."/>
            <person name="Grigoriev I.V."/>
            <person name="Nagy L.G."/>
            <person name="Martin F."/>
            <person name="Kauserud H."/>
        </authorList>
    </citation>
    <scope>NUCLEOTIDE SEQUENCE</scope>
    <source>
        <strain evidence="1">9284</strain>
    </source>
</reference>
<evidence type="ECO:0000313" key="2">
    <source>
        <dbReference type="Proteomes" id="UP001221142"/>
    </source>
</evidence>
<sequence>MTSPDLDGEESVSCGHCSPRSAFRQARYRRAHFSQSKNQGCHQIVLLFVRTSHIPRGPRPGRGTGPEAIHIPDALATPTPTSAAQSPRFPASRTSILVITGWAGRASPGQSLRMKTLSPAFQGTEHEELMGPSYSSRRYPHHTSTASVSYLTQTSPRRRLWSIHRLALLPPSHLFVAVADVGLAALSPSRSAPASWSRTIRPGGSASMAREGRASRAGAILSSRCTITKSLGALDTWVLWPRANTPPLSSFYKLMPQADDGPLWSVKTSWAPVYPPTRH</sequence>
<dbReference type="EMBL" id="JARKIF010000003">
    <property type="protein sequence ID" value="KAJ7644610.1"/>
    <property type="molecule type" value="Genomic_DNA"/>
</dbReference>